<protein>
    <submittedName>
        <fullName evidence="3">Uncharacterized protein</fullName>
    </submittedName>
</protein>
<accession>A0A090IVR7</accession>
<dbReference type="InterPro" id="IPR014717">
    <property type="entry name" value="Transl_elong_EF1B/ribsomal_bS6"/>
</dbReference>
<dbReference type="AlphaFoldDB" id="A0A090IVR7"/>
<dbReference type="RefSeq" id="WP_051989115.1">
    <property type="nucleotide sequence ID" value="NZ_CCRF01000066.1"/>
</dbReference>
<dbReference type="EMBL" id="CCRF01000066">
    <property type="protein sequence ID" value="CEE02186.1"/>
    <property type="molecule type" value="Genomic_DNA"/>
</dbReference>
<evidence type="ECO:0000256" key="1">
    <source>
        <dbReference type="SAM" id="MobiDB-lite"/>
    </source>
</evidence>
<evidence type="ECO:0000313" key="4">
    <source>
        <dbReference type="Proteomes" id="UP000040576"/>
    </source>
</evidence>
<feature type="transmembrane region" description="Helical" evidence="2">
    <location>
        <begin position="12"/>
        <end position="32"/>
    </location>
</feature>
<sequence length="268" mass="30334">MSDFFQEKRKIILFIGIILFLLLGLLYFYLLMPLKDDANAAEQNVKQLETEVEALENRLNQNESDQPENTAKLEKKMPLSRQLDELILSLQEIEMVSGSQIASINFNNYDGGLTEADGTNENNESTDGTDEATADDTNNNDELTDSKDDPTMNETDENQSDEQATEDNENSEDNESDTNDESEQATDETVTNLPTNVKLITINLSVVSPDFEHFQLFLQELEKLERITRVDTLTFTKPAERELLYEKDGSQVVTADVQITTFYYNGGK</sequence>
<keyword evidence="2" id="KW-1133">Transmembrane helix</keyword>
<proteinExistence type="predicted"/>
<feature type="compositionally biased region" description="Polar residues" evidence="1">
    <location>
        <begin position="58"/>
        <end position="69"/>
    </location>
</feature>
<reference evidence="3 4" key="1">
    <citation type="submission" date="2014-07" db="EMBL/GenBank/DDBJ databases">
        <authorList>
            <person name="Wibberg Daniel"/>
        </authorList>
    </citation>
    <scope>NUCLEOTIDE SEQUENCE [LARGE SCALE GENOMIC DNA]</scope>
</reference>
<name>A0A090IVR7_9BACI</name>
<feature type="compositionally biased region" description="Acidic residues" evidence="1">
    <location>
        <begin position="127"/>
        <end position="143"/>
    </location>
</feature>
<dbReference type="Gene3D" id="3.30.70.60">
    <property type="match status" value="1"/>
</dbReference>
<feature type="region of interest" description="Disordered" evidence="1">
    <location>
        <begin position="113"/>
        <end position="191"/>
    </location>
</feature>
<feature type="region of interest" description="Disordered" evidence="1">
    <location>
        <begin position="58"/>
        <end position="77"/>
    </location>
</feature>
<gene>
    <name evidence="3" type="ORF">BT1A1_2366</name>
</gene>
<keyword evidence="4" id="KW-1185">Reference proteome</keyword>
<organism evidence="3 4">
    <name type="scientific">Caldibacillus thermoamylovorans</name>
    <dbReference type="NCBI Taxonomy" id="35841"/>
    <lineage>
        <taxon>Bacteria</taxon>
        <taxon>Bacillati</taxon>
        <taxon>Bacillota</taxon>
        <taxon>Bacilli</taxon>
        <taxon>Bacillales</taxon>
        <taxon>Bacillaceae</taxon>
        <taxon>Caldibacillus</taxon>
    </lineage>
</organism>
<keyword evidence="2" id="KW-0472">Membrane</keyword>
<keyword evidence="2" id="KW-0812">Transmembrane</keyword>
<evidence type="ECO:0000313" key="3">
    <source>
        <dbReference type="EMBL" id="CEE02186.1"/>
    </source>
</evidence>
<dbReference type="Proteomes" id="UP000040576">
    <property type="component" value="Unassembled WGS sequence"/>
</dbReference>
<evidence type="ECO:0000256" key="2">
    <source>
        <dbReference type="SAM" id="Phobius"/>
    </source>
</evidence>
<feature type="compositionally biased region" description="Acidic residues" evidence="1">
    <location>
        <begin position="154"/>
        <end position="186"/>
    </location>
</feature>